<dbReference type="Gene3D" id="2.60.220.30">
    <property type="match status" value="2"/>
</dbReference>
<protein>
    <recommendedName>
        <fullName evidence="2">Death domain-containing protein</fullName>
    </recommendedName>
</protein>
<accession>A0AAU9X7R2</accession>
<dbReference type="Pfam" id="PF00531">
    <property type="entry name" value="Death"/>
    <property type="match status" value="1"/>
</dbReference>
<dbReference type="InterPro" id="IPR000488">
    <property type="entry name" value="Death_dom"/>
</dbReference>
<dbReference type="Pfam" id="PF20706">
    <property type="entry name" value="GT4-conflict"/>
    <property type="match status" value="1"/>
</dbReference>
<feature type="non-terminal residue" evidence="3">
    <location>
        <position position="1"/>
    </location>
</feature>
<organism evidence="3 4">
    <name type="scientific">Pocillopora meandrina</name>
    <dbReference type="NCBI Taxonomy" id="46732"/>
    <lineage>
        <taxon>Eukaryota</taxon>
        <taxon>Metazoa</taxon>
        <taxon>Cnidaria</taxon>
        <taxon>Anthozoa</taxon>
        <taxon>Hexacorallia</taxon>
        <taxon>Scleractinia</taxon>
        <taxon>Astrocoeniina</taxon>
        <taxon>Pocilloporidae</taxon>
        <taxon>Pocillopora</taxon>
    </lineage>
</organism>
<keyword evidence="4" id="KW-1185">Reference proteome</keyword>
<dbReference type="SUPFAM" id="SSF53756">
    <property type="entry name" value="UDP-Glycosyltransferase/glycogen phosphorylase"/>
    <property type="match status" value="1"/>
</dbReference>
<proteinExistence type="predicted"/>
<feature type="region of interest" description="Disordered" evidence="1">
    <location>
        <begin position="401"/>
        <end position="445"/>
    </location>
</feature>
<feature type="domain" description="Death" evidence="2">
    <location>
        <begin position="981"/>
        <end position="1066"/>
    </location>
</feature>
<gene>
    <name evidence="3" type="ORF">PMEA_00018980</name>
</gene>
<dbReference type="CDD" id="cd01670">
    <property type="entry name" value="Death"/>
    <property type="match status" value="1"/>
</dbReference>
<dbReference type="GO" id="GO:0007165">
    <property type="term" value="P:signal transduction"/>
    <property type="evidence" value="ECO:0007669"/>
    <property type="project" value="InterPro"/>
</dbReference>
<dbReference type="Proteomes" id="UP001159428">
    <property type="component" value="Unassembled WGS sequence"/>
</dbReference>
<feature type="compositionally biased region" description="Basic residues" evidence="1">
    <location>
        <begin position="402"/>
        <end position="413"/>
    </location>
</feature>
<evidence type="ECO:0000313" key="3">
    <source>
        <dbReference type="EMBL" id="CAH3139793.1"/>
    </source>
</evidence>
<evidence type="ECO:0000313" key="4">
    <source>
        <dbReference type="Proteomes" id="UP001159428"/>
    </source>
</evidence>
<dbReference type="InterPro" id="IPR011029">
    <property type="entry name" value="DEATH-like_dom_sf"/>
</dbReference>
<dbReference type="AlphaFoldDB" id="A0AAU9X7R2"/>
<evidence type="ECO:0000259" key="2">
    <source>
        <dbReference type="PROSITE" id="PS50017"/>
    </source>
</evidence>
<dbReference type="EMBL" id="CALNXJ010000033">
    <property type="protein sequence ID" value="CAH3139793.1"/>
    <property type="molecule type" value="Genomic_DNA"/>
</dbReference>
<dbReference type="Gene3D" id="1.10.533.10">
    <property type="entry name" value="Death Domain, Fas"/>
    <property type="match status" value="1"/>
</dbReference>
<dbReference type="SUPFAM" id="SSF47986">
    <property type="entry name" value="DEATH domain"/>
    <property type="match status" value="1"/>
</dbReference>
<dbReference type="Gene3D" id="3.40.50.2000">
    <property type="entry name" value="Glycogen Phosphorylase B"/>
    <property type="match status" value="1"/>
</dbReference>
<reference evidence="3 4" key="1">
    <citation type="submission" date="2022-05" db="EMBL/GenBank/DDBJ databases">
        <authorList>
            <consortium name="Genoscope - CEA"/>
            <person name="William W."/>
        </authorList>
    </citation>
    <scope>NUCLEOTIDE SEQUENCE [LARGE SCALE GENOMIC DNA]</scope>
</reference>
<name>A0AAU9X7R2_9CNID</name>
<evidence type="ECO:0000256" key="1">
    <source>
        <dbReference type="SAM" id="MobiDB-lite"/>
    </source>
</evidence>
<dbReference type="PROSITE" id="PS50017">
    <property type="entry name" value="DEATH_DOMAIN"/>
    <property type="match status" value="1"/>
</dbReference>
<comment type="caution">
    <text evidence="3">The sequence shown here is derived from an EMBL/GenBank/DDBJ whole genome shotgun (WGS) entry which is preliminary data.</text>
</comment>
<sequence>FQLFDITKDKEKTQQQPIRLTLLSTEWRPSLLNLSIIIRGLAIELAKDPHVEVSVFLPHCSEEERRNAAGYNVQLIEAEKMVPVTHPIDWLINLPQGHVMDCVLAYGASDGREVPYIIKKQHNCKWIQVVLEEPGRNITDLSESEKWDQAEVEICEIADQILAIGPKLADAYQHYFYSRNIDQTVLIYTPSIFSEIWDVPQLDVVDVKESSPFVVLLFGLSGKLEIKWWEIVAEAMSASEDETHIHILFSSEVNTDAMERKLFDSFIRHNQLFFNVVVNNSFTIAELTNLFSEADLAIMPFWTESFELAALGALSVGLPMLVRGSSGFGKVLKEVPLGPQCVVDSDDPKDWTKEIRAIQQKPRVVRLKEMKLIRENYSEKYNMEESSGRLLKKMLELVSGRSKSRLKSRRSAAKRSSPGVHEFTAKKHKGEPMTLPSTSTKETTHYKEWLQQRERESMLIEEDVPMEGVMSQLVNVKMEPDTVQHLELKKDPLLDVEVITRSVIFRGEVTERGCVWNLPEAAAYVTFHEGAVPKPLLFTCSVLPLKLRCPPISSDELLVSNVIELSYDGPPDLELSGDDEGNVTVALLHSATDLKGYEVVIKQLVDPYDNVWKDLETWHASEKPEVSDWRQLVEATCTPSRCSSFAAIWRLKSFTFKRRTSLAPQFTCVVPDFPDICVEVPSSSVPVDQDFTLTIKVQEFPSNEVEDIGILCGPVIHISSSQNIVHMEPVTFKVPLALRESKHDFSELSSEIIRILYLDSEDKPWNASWTDITGQLEGPVTVKDGIVEFKVKHFCRFCVCAFRKPVALLEDFFRRLFFRPMPQCVHFLTCLCKTTVPDTYGLLLYCYPNFKKAEVEKKLSSYDAPYKGEGKSKEPACVGDGIVVSPLALDFVRESQRKEKVVLRFLGNDISDNSDIALIVRVDSQSVPTVKFSKDEKLQKLLCEVPILKTRLVSAVPVTEGGDQRVVPEERPALVKDGEPDDVELSDIAEKIPQLWRKLGRILRVPRENLNELGINHRDDAYERAFQVLSSWKETLSDGAILGYQVLFDALTKIGRSDLAKKYCCY</sequence>